<dbReference type="PANTHER" id="PTHR43805:SF1">
    <property type="entry name" value="GP-PDE DOMAIN-CONTAINING PROTEIN"/>
    <property type="match status" value="1"/>
</dbReference>
<protein>
    <submittedName>
        <fullName evidence="2">Putative glycerophosphoryl diester phosphodiesterase</fullName>
    </submittedName>
</protein>
<dbReference type="RefSeq" id="XP_018072760.1">
    <property type="nucleotide sequence ID" value="XM_018207817.1"/>
</dbReference>
<sequence length="331" mass="37737">MAIQSSEASPLLASEKTLAAMPSFNSVETTKGKRPQAIAHRGYKAAYPENTMGAFKGAVEVGAHAIETDLHLSKDGIVVLSHDATLKRCFGEETKIADCDWEYLKELRTLKEPRQPMPRLKDLLEYLNTPGLEDIWVLLDIKLDDEATTMMTLIARTMQEVKGRRPWSERIMLGCWNAKYVPLCQKLLPRYPIAHIGWNIAYARQFLKVPNVHFNMLQPAMLGPFGAAFRRDVKKADRSLFLWTVNDEKNMRWCISKGIDGVITDDPKKYLELSESWKGGRANASLYNWAFLLVIWIMTPYFKKIFSRKFGIKMDQKTVCADLGIEDDSKL</sequence>
<dbReference type="InParanoid" id="A0A194XDZ3"/>
<evidence type="ECO:0000259" key="1">
    <source>
        <dbReference type="PROSITE" id="PS51704"/>
    </source>
</evidence>
<gene>
    <name evidence="2" type="ORF">LY89DRAFT_47721</name>
</gene>
<proteinExistence type="predicted"/>
<dbReference type="GeneID" id="28817543"/>
<dbReference type="KEGG" id="psco:LY89DRAFT_47721"/>
<evidence type="ECO:0000313" key="3">
    <source>
        <dbReference type="Proteomes" id="UP000070700"/>
    </source>
</evidence>
<organism evidence="2 3">
    <name type="scientific">Mollisia scopiformis</name>
    <name type="common">Conifer needle endophyte fungus</name>
    <name type="synonym">Phialocephala scopiformis</name>
    <dbReference type="NCBI Taxonomy" id="149040"/>
    <lineage>
        <taxon>Eukaryota</taxon>
        <taxon>Fungi</taxon>
        <taxon>Dikarya</taxon>
        <taxon>Ascomycota</taxon>
        <taxon>Pezizomycotina</taxon>
        <taxon>Leotiomycetes</taxon>
        <taxon>Helotiales</taxon>
        <taxon>Mollisiaceae</taxon>
        <taxon>Mollisia</taxon>
    </lineage>
</organism>
<dbReference type="PANTHER" id="PTHR43805">
    <property type="entry name" value="GLYCEROPHOSPHORYL DIESTER PHOSPHODIESTERASE"/>
    <property type="match status" value="1"/>
</dbReference>
<dbReference type="GO" id="GO:0006629">
    <property type="term" value="P:lipid metabolic process"/>
    <property type="evidence" value="ECO:0007669"/>
    <property type="project" value="InterPro"/>
</dbReference>
<dbReference type="AlphaFoldDB" id="A0A194XDZ3"/>
<dbReference type="PROSITE" id="PS51704">
    <property type="entry name" value="GP_PDE"/>
    <property type="match status" value="1"/>
</dbReference>
<accession>A0A194XDZ3</accession>
<dbReference type="SUPFAM" id="SSF51695">
    <property type="entry name" value="PLC-like phosphodiesterases"/>
    <property type="match status" value="1"/>
</dbReference>
<dbReference type="InterPro" id="IPR017946">
    <property type="entry name" value="PLC-like_Pdiesterase_TIM-brl"/>
</dbReference>
<reference evidence="2 3" key="1">
    <citation type="submission" date="2015-10" db="EMBL/GenBank/DDBJ databases">
        <title>Full genome of DAOMC 229536 Phialocephala scopiformis, a fungal endophyte of spruce producing the potent anti-insectan compound rugulosin.</title>
        <authorList>
            <consortium name="DOE Joint Genome Institute"/>
            <person name="Walker A.K."/>
            <person name="Frasz S.L."/>
            <person name="Seifert K.A."/>
            <person name="Miller J.D."/>
            <person name="Mondo S.J."/>
            <person name="Labutti K."/>
            <person name="Lipzen A."/>
            <person name="Dockter R."/>
            <person name="Kennedy M."/>
            <person name="Grigoriev I.V."/>
            <person name="Spatafora J.W."/>
        </authorList>
    </citation>
    <scope>NUCLEOTIDE SEQUENCE [LARGE SCALE GENOMIC DNA]</scope>
    <source>
        <strain evidence="2 3">CBS 120377</strain>
    </source>
</reference>
<dbReference type="OrthoDB" id="1058301at2759"/>
<name>A0A194XDZ3_MOLSC</name>
<evidence type="ECO:0000313" key="2">
    <source>
        <dbReference type="EMBL" id="KUJ18405.1"/>
    </source>
</evidence>
<dbReference type="EMBL" id="KQ947413">
    <property type="protein sequence ID" value="KUJ18405.1"/>
    <property type="molecule type" value="Genomic_DNA"/>
</dbReference>
<dbReference type="GO" id="GO:0008081">
    <property type="term" value="F:phosphoric diester hydrolase activity"/>
    <property type="evidence" value="ECO:0007669"/>
    <property type="project" value="InterPro"/>
</dbReference>
<dbReference type="InterPro" id="IPR030395">
    <property type="entry name" value="GP_PDE_dom"/>
</dbReference>
<dbReference type="STRING" id="149040.A0A194XDZ3"/>
<dbReference type="CDD" id="cd08570">
    <property type="entry name" value="GDPD_YPL206cp_fungi"/>
    <property type="match status" value="1"/>
</dbReference>
<dbReference type="Proteomes" id="UP000070700">
    <property type="component" value="Unassembled WGS sequence"/>
</dbReference>
<keyword evidence="3" id="KW-1185">Reference proteome</keyword>
<feature type="domain" description="GP-PDE" evidence="1">
    <location>
        <begin position="35"/>
        <end position="274"/>
    </location>
</feature>
<dbReference type="FunCoup" id="A0A194XDZ3">
    <property type="interactions" value="123"/>
</dbReference>
<dbReference type="Gene3D" id="3.20.20.190">
    <property type="entry name" value="Phosphatidylinositol (PI) phosphodiesterase"/>
    <property type="match status" value="1"/>
</dbReference>
<dbReference type="Pfam" id="PF03009">
    <property type="entry name" value="GDPD"/>
    <property type="match status" value="1"/>
</dbReference>